<dbReference type="InterPro" id="IPR009057">
    <property type="entry name" value="Homeodomain-like_sf"/>
</dbReference>
<dbReference type="PROSITE" id="PS51071">
    <property type="entry name" value="HTH_RPIR"/>
    <property type="match status" value="1"/>
</dbReference>
<dbReference type="EMBL" id="JAUSUR010000010">
    <property type="protein sequence ID" value="MDQ0363190.1"/>
    <property type="molecule type" value="Genomic_DNA"/>
</dbReference>
<keyword evidence="3" id="KW-1185">Reference proteome</keyword>
<accession>A0ABU0E8I6</accession>
<organism evidence="2 3">
    <name type="scientific">Breznakia pachnodae</name>
    <dbReference type="NCBI Taxonomy" id="265178"/>
    <lineage>
        <taxon>Bacteria</taxon>
        <taxon>Bacillati</taxon>
        <taxon>Bacillota</taxon>
        <taxon>Erysipelotrichia</taxon>
        <taxon>Erysipelotrichales</taxon>
        <taxon>Erysipelotrichaceae</taxon>
        <taxon>Breznakia</taxon>
    </lineage>
</organism>
<evidence type="ECO:0000259" key="1">
    <source>
        <dbReference type="PROSITE" id="PS51071"/>
    </source>
</evidence>
<dbReference type="Pfam" id="PF01418">
    <property type="entry name" value="HTH_6"/>
    <property type="match status" value="1"/>
</dbReference>
<sequence>MSIYKLSLINKLLHIINENSTDNPNYVLAQYFLEHYLELSDANIYKVAEDCFVSRSSVRRFCKSIGYDNFKDLKTEFKSLNHEYTYFIQLQEGHKNAKEYAEWTKKEILSMPKEVDNNIKFEDYDKIVTHIQSSEHPVLLSSYSSNMVLLEFQRPLVLSGKIVNVMSDNNMDEESLLDLNENDYLLVVSSSGQFAKEVQELIKKVKAHKALVTTARDKSFSDTYDEVYFLSDYDHSGEKSIPGKYGLNYFFDRLYNAYYIKYGTKISE</sequence>
<feature type="domain" description="HTH rpiR-type" evidence="1">
    <location>
        <begin position="6"/>
        <end position="84"/>
    </location>
</feature>
<dbReference type="PANTHER" id="PTHR30514">
    <property type="entry name" value="GLUCOKINASE"/>
    <property type="match status" value="1"/>
</dbReference>
<dbReference type="InterPro" id="IPR047640">
    <property type="entry name" value="RpiR-like"/>
</dbReference>
<evidence type="ECO:0000313" key="2">
    <source>
        <dbReference type="EMBL" id="MDQ0363190.1"/>
    </source>
</evidence>
<dbReference type="PANTHER" id="PTHR30514:SF1">
    <property type="entry name" value="HTH-TYPE TRANSCRIPTIONAL REGULATOR HEXR-RELATED"/>
    <property type="match status" value="1"/>
</dbReference>
<dbReference type="SUPFAM" id="SSF53697">
    <property type="entry name" value="SIS domain"/>
    <property type="match status" value="1"/>
</dbReference>
<dbReference type="Gene3D" id="3.40.50.10490">
    <property type="entry name" value="Glucose-6-phosphate isomerase like protein, domain 1"/>
    <property type="match status" value="1"/>
</dbReference>
<dbReference type="SUPFAM" id="SSF46689">
    <property type="entry name" value="Homeodomain-like"/>
    <property type="match status" value="1"/>
</dbReference>
<evidence type="ECO:0000313" key="3">
    <source>
        <dbReference type="Proteomes" id="UP001230220"/>
    </source>
</evidence>
<dbReference type="InterPro" id="IPR036388">
    <property type="entry name" value="WH-like_DNA-bd_sf"/>
</dbReference>
<protein>
    <submittedName>
        <fullName evidence="2">DNA-binding MurR/RpiR family transcriptional regulator</fullName>
    </submittedName>
</protein>
<dbReference type="RefSeq" id="WP_307411917.1">
    <property type="nucleotide sequence ID" value="NZ_JAUSUR010000010.1"/>
</dbReference>
<dbReference type="Gene3D" id="1.10.10.10">
    <property type="entry name" value="Winged helix-like DNA-binding domain superfamily/Winged helix DNA-binding domain"/>
    <property type="match status" value="1"/>
</dbReference>
<gene>
    <name evidence="2" type="ORF">J2S15_003951</name>
</gene>
<dbReference type="Proteomes" id="UP001230220">
    <property type="component" value="Unassembled WGS sequence"/>
</dbReference>
<proteinExistence type="predicted"/>
<dbReference type="GO" id="GO:0003677">
    <property type="term" value="F:DNA binding"/>
    <property type="evidence" value="ECO:0007669"/>
    <property type="project" value="UniProtKB-KW"/>
</dbReference>
<name>A0ABU0E8I6_9FIRM</name>
<comment type="caution">
    <text evidence="2">The sequence shown here is derived from an EMBL/GenBank/DDBJ whole genome shotgun (WGS) entry which is preliminary data.</text>
</comment>
<keyword evidence="2" id="KW-0238">DNA-binding</keyword>
<dbReference type="InterPro" id="IPR046348">
    <property type="entry name" value="SIS_dom_sf"/>
</dbReference>
<dbReference type="InterPro" id="IPR000281">
    <property type="entry name" value="HTH_RpiR"/>
</dbReference>
<reference evidence="2 3" key="1">
    <citation type="submission" date="2023-07" db="EMBL/GenBank/DDBJ databases">
        <title>Genomic Encyclopedia of Type Strains, Phase IV (KMG-IV): sequencing the most valuable type-strain genomes for metagenomic binning, comparative biology and taxonomic classification.</title>
        <authorList>
            <person name="Goeker M."/>
        </authorList>
    </citation>
    <scope>NUCLEOTIDE SEQUENCE [LARGE SCALE GENOMIC DNA]</scope>
    <source>
        <strain evidence="2 3">DSM 16784</strain>
    </source>
</reference>